<keyword evidence="1" id="KW-0812">Transmembrane</keyword>
<evidence type="ECO:0000256" key="1">
    <source>
        <dbReference type="SAM" id="Phobius"/>
    </source>
</evidence>
<evidence type="ECO:0000313" key="3">
    <source>
        <dbReference type="EMBL" id="CAG8714449.1"/>
    </source>
</evidence>
<proteinExistence type="predicted"/>
<dbReference type="SUPFAM" id="SSF82199">
    <property type="entry name" value="SET domain"/>
    <property type="match status" value="1"/>
</dbReference>
<evidence type="ECO:0000259" key="2">
    <source>
        <dbReference type="Pfam" id="PF00856"/>
    </source>
</evidence>
<dbReference type="OrthoDB" id="6141102at2759"/>
<dbReference type="InterPro" id="IPR001214">
    <property type="entry name" value="SET_dom"/>
</dbReference>
<dbReference type="Gene3D" id="2.170.270.10">
    <property type="entry name" value="SET domain"/>
    <property type="match status" value="1"/>
</dbReference>
<feature type="transmembrane region" description="Helical" evidence="1">
    <location>
        <begin position="32"/>
        <end position="53"/>
    </location>
</feature>
<evidence type="ECO:0000313" key="4">
    <source>
        <dbReference type="Proteomes" id="UP000789342"/>
    </source>
</evidence>
<feature type="non-terminal residue" evidence="3">
    <location>
        <position position="1"/>
    </location>
</feature>
<keyword evidence="4" id="KW-1185">Reference proteome</keyword>
<dbReference type="EMBL" id="CAJVPV010020378">
    <property type="protein sequence ID" value="CAG8714449.1"/>
    <property type="molecule type" value="Genomic_DNA"/>
</dbReference>
<keyword evidence="1" id="KW-1133">Transmembrane helix</keyword>
<accession>A0A9N9N9U6</accession>
<dbReference type="Proteomes" id="UP000789342">
    <property type="component" value="Unassembled WGS sequence"/>
</dbReference>
<name>A0A9N9N9U6_9GLOM</name>
<comment type="caution">
    <text evidence="3">The sequence shown here is derived from an EMBL/GenBank/DDBJ whole genome shotgun (WGS) entry which is preliminary data.</text>
</comment>
<dbReference type="AlphaFoldDB" id="A0A9N9N9U6"/>
<feature type="domain" description="SET" evidence="2">
    <location>
        <begin position="191"/>
        <end position="285"/>
    </location>
</feature>
<dbReference type="Pfam" id="PF00856">
    <property type="entry name" value="SET"/>
    <property type="match status" value="1"/>
</dbReference>
<sequence length="355" mass="41391">MRKRATNSVDIRSAKKKNAVSSLNWLFESKRITFNINPITGVLLLLLVIYIFVTYEKHKEQTVCRVLNDCQEKISWISVPEPTNSTDYLHLDNGAFVYRHIYMDEFEQEFNVTPAYFPIIDPDISRYLSKYNLSFRLRNDTEIDQSEVESALESTARYAHVVEEQKYQVGNGTFVDDGRVYVRWVNDIVRYGMFAGRKIEKGDVLGIYNGVITKQGADLEYAWQFNYLVELLDDNGEKMSTCIDGKHHGNYLRFANHRDDNQNGNPIYVIYDDIWYVLYVALEEIMIISESLIKTIRNGTVLSVWIAKLVSMFGFSSLYRFSVYPVGSVKDDEYRDQIKIRSRRESNSDRRIQSP</sequence>
<protein>
    <submittedName>
        <fullName evidence="3">15323_t:CDS:1</fullName>
    </submittedName>
</protein>
<organism evidence="3 4">
    <name type="scientific">Acaulospora morrowiae</name>
    <dbReference type="NCBI Taxonomy" id="94023"/>
    <lineage>
        <taxon>Eukaryota</taxon>
        <taxon>Fungi</taxon>
        <taxon>Fungi incertae sedis</taxon>
        <taxon>Mucoromycota</taxon>
        <taxon>Glomeromycotina</taxon>
        <taxon>Glomeromycetes</taxon>
        <taxon>Diversisporales</taxon>
        <taxon>Acaulosporaceae</taxon>
        <taxon>Acaulospora</taxon>
    </lineage>
</organism>
<reference evidence="3" key="1">
    <citation type="submission" date="2021-06" db="EMBL/GenBank/DDBJ databases">
        <authorList>
            <person name="Kallberg Y."/>
            <person name="Tangrot J."/>
            <person name="Rosling A."/>
        </authorList>
    </citation>
    <scope>NUCLEOTIDE SEQUENCE</scope>
    <source>
        <strain evidence="3">CL551</strain>
    </source>
</reference>
<feature type="non-terminal residue" evidence="3">
    <location>
        <position position="355"/>
    </location>
</feature>
<gene>
    <name evidence="3" type="ORF">AMORRO_LOCUS12906</name>
</gene>
<dbReference type="InterPro" id="IPR046341">
    <property type="entry name" value="SET_dom_sf"/>
</dbReference>
<keyword evidence="1" id="KW-0472">Membrane</keyword>